<evidence type="ECO:0000313" key="2">
    <source>
        <dbReference type="EMBL" id="MBB4610105.1"/>
    </source>
</evidence>
<feature type="transmembrane region" description="Helical" evidence="1">
    <location>
        <begin position="100"/>
        <end position="120"/>
    </location>
</feature>
<keyword evidence="3" id="KW-1185">Reference proteome</keyword>
<keyword evidence="1" id="KW-0472">Membrane</keyword>
<evidence type="ECO:0000313" key="3">
    <source>
        <dbReference type="Proteomes" id="UP000584663"/>
    </source>
</evidence>
<evidence type="ECO:0000256" key="1">
    <source>
        <dbReference type="SAM" id="Phobius"/>
    </source>
</evidence>
<keyword evidence="1" id="KW-1133">Transmembrane helix</keyword>
<gene>
    <name evidence="2" type="ORF">GGQ89_002332</name>
</gene>
<dbReference type="RefSeq" id="WP_240456370.1">
    <property type="nucleotide sequence ID" value="NZ_JACHNX010000008.1"/>
</dbReference>
<feature type="transmembrane region" description="Helical" evidence="1">
    <location>
        <begin position="69"/>
        <end position="88"/>
    </location>
</feature>
<reference evidence="2 3" key="1">
    <citation type="submission" date="2020-08" db="EMBL/GenBank/DDBJ databases">
        <title>Genomic Encyclopedia of Type Strains, Phase IV (KMG-IV): sequencing the most valuable type-strain genomes for metagenomic binning, comparative biology and taxonomic classification.</title>
        <authorList>
            <person name="Goeker M."/>
        </authorList>
    </citation>
    <scope>NUCLEOTIDE SEQUENCE [LARGE SCALE GENOMIC DNA]</scope>
    <source>
        <strain evidence="2 3">DSM 14562</strain>
    </source>
</reference>
<organism evidence="2 3">
    <name type="scientific">Sphingomonas yabuuchiae</name>
    <dbReference type="NCBI Taxonomy" id="172044"/>
    <lineage>
        <taxon>Bacteria</taxon>
        <taxon>Pseudomonadati</taxon>
        <taxon>Pseudomonadota</taxon>
        <taxon>Alphaproteobacteria</taxon>
        <taxon>Sphingomonadales</taxon>
        <taxon>Sphingomonadaceae</taxon>
        <taxon>Sphingomonas</taxon>
    </lineage>
</organism>
<proteinExistence type="predicted"/>
<protein>
    <submittedName>
        <fullName evidence="2">Coiled-coil protein SlyX</fullName>
    </submittedName>
</protein>
<sequence>MIVDMRAERQDRSDMPNAEADMYDYTVQPPAEEAPSAPPAADPPSFGIWLDEGTALVEQEEPSPARWPLIVVILASVLWAAAILFWGISASPMLSPTTLAPLGTLALAGPMLIAVLWLVGQRSSRAEQRRFALTARDMREEAAALERAVGAIGQALSANRFELSAQAIALSEMAQAAETRFRTIARDLTDDIQMVEAHGRTLADIAVTSQSSMTQLLEALPRAAEQIGEASDRMAEAARSAQIHAMELDAQFVALGRRGQDADTIASGAALRLATHIEQMEETSRVAGVHLETVTGNLATTIDALLDRTAQAIDQSRLGFAAQGEEMLAMIAANQAALDGAARDSADALAERLTTVDGAVARLTAELEAQRIAGETMIDTLDTELERVETRIAVLHTQGTEKSQMLAASISALGGSADAMTGALEAGETMANRVIGTTETLLIALDAAAREIDETLPEALGRLDQRMHASHEVVVETKPELLALVAAAESTHEAIEAIADVIAEQRQTLETLSGSLLETLSTGRAKADALGMMVEETIERSHQFADEAAPKLVDALLRVRETAATAAEKARETLADVIPQAASALEIASAEAMRRATGDTVERQVHAIVDATQNAVEAATRATERLARQADMIVEKTTVVELRIEEARTEREEADRDNFARRASLLVESLNSASIDIAKIYAPEVTDSAWAAYLKGDRGVFTRRAVRILDSHQARGIADLYDEDPKFRDHVNRYIHDFEAMLRGVLAQRDGSPLGVTLLSSDMGKLYVALAQAIERLR</sequence>
<dbReference type="Proteomes" id="UP000584663">
    <property type="component" value="Unassembled WGS sequence"/>
</dbReference>
<accession>A0ABR6KC39</accession>
<comment type="caution">
    <text evidence="2">The sequence shown here is derived from an EMBL/GenBank/DDBJ whole genome shotgun (WGS) entry which is preliminary data.</text>
</comment>
<keyword evidence="1" id="KW-0812">Transmembrane</keyword>
<name>A0ABR6KC39_9SPHN</name>
<dbReference type="EMBL" id="JACHNX010000008">
    <property type="protein sequence ID" value="MBB4610105.1"/>
    <property type="molecule type" value="Genomic_DNA"/>
</dbReference>